<dbReference type="PANTHER" id="PTHR44757">
    <property type="entry name" value="DIGUANYLATE CYCLASE DGCP"/>
    <property type="match status" value="1"/>
</dbReference>
<dbReference type="EMBL" id="FQXC01000001">
    <property type="protein sequence ID" value="SHG85186.1"/>
    <property type="molecule type" value="Genomic_DNA"/>
</dbReference>
<evidence type="ECO:0000313" key="4">
    <source>
        <dbReference type="EMBL" id="SHG85186.1"/>
    </source>
</evidence>
<dbReference type="OrthoDB" id="9814202at2"/>
<evidence type="ECO:0000259" key="2">
    <source>
        <dbReference type="PROSITE" id="PS50883"/>
    </source>
</evidence>
<accession>A0A1M5N6H2</accession>
<feature type="transmembrane region" description="Helical" evidence="1">
    <location>
        <begin position="32"/>
        <end position="49"/>
    </location>
</feature>
<dbReference type="Gene3D" id="3.30.70.270">
    <property type="match status" value="1"/>
</dbReference>
<keyword evidence="1" id="KW-1133">Transmembrane helix</keyword>
<dbReference type="CDD" id="cd01948">
    <property type="entry name" value="EAL"/>
    <property type="match status" value="1"/>
</dbReference>
<dbReference type="InterPro" id="IPR035919">
    <property type="entry name" value="EAL_sf"/>
</dbReference>
<feature type="domain" description="EAL" evidence="2">
    <location>
        <begin position="250"/>
        <end position="505"/>
    </location>
</feature>
<evidence type="ECO:0000313" key="5">
    <source>
        <dbReference type="Proteomes" id="UP000184221"/>
    </source>
</evidence>
<name>A0A1M5N6H2_9RHOB</name>
<proteinExistence type="predicted"/>
<evidence type="ECO:0000259" key="3">
    <source>
        <dbReference type="PROSITE" id="PS50887"/>
    </source>
</evidence>
<protein>
    <submittedName>
        <fullName evidence="4">Diguanylate cyclase/phosphodiesterase</fullName>
    </submittedName>
</protein>
<dbReference type="InterPro" id="IPR029787">
    <property type="entry name" value="Nucleotide_cyclase"/>
</dbReference>
<gene>
    <name evidence="4" type="ORF">SAMN05443551_0789</name>
</gene>
<evidence type="ECO:0000256" key="1">
    <source>
        <dbReference type="SAM" id="Phobius"/>
    </source>
</evidence>
<keyword evidence="1" id="KW-0472">Membrane</keyword>
<dbReference type="SUPFAM" id="SSF141868">
    <property type="entry name" value="EAL domain-like"/>
    <property type="match status" value="1"/>
</dbReference>
<dbReference type="SUPFAM" id="SSF55073">
    <property type="entry name" value="Nucleotide cyclase"/>
    <property type="match status" value="1"/>
</dbReference>
<dbReference type="InterPro" id="IPR001633">
    <property type="entry name" value="EAL_dom"/>
</dbReference>
<dbReference type="AlphaFoldDB" id="A0A1M5N6H2"/>
<dbReference type="InterPro" id="IPR000160">
    <property type="entry name" value="GGDEF_dom"/>
</dbReference>
<dbReference type="Pfam" id="PF00563">
    <property type="entry name" value="EAL"/>
    <property type="match status" value="1"/>
</dbReference>
<dbReference type="InterPro" id="IPR043128">
    <property type="entry name" value="Rev_trsase/Diguanyl_cyclase"/>
</dbReference>
<dbReference type="Proteomes" id="UP000184221">
    <property type="component" value="Unassembled WGS sequence"/>
</dbReference>
<dbReference type="Pfam" id="PF00990">
    <property type="entry name" value="GGDEF"/>
    <property type="match status" value="1"/>
</dbReference>
<keyword evidence="5" id="KW-1185">Reference proteome</keyword>
<dbReference type="Gene3D" id="3.20.20.450">
    <property type="entry name" value="EAL domain"/>
    <property type="match status" value="1"/>
</dbReference>
<dbReference type="PROSITE" id="PS50887">
    <property type="entry name" value="GGDEF"/>
    <property type="match status" value="1"/>
</dbReference>
<dbReference type="SMART" id="SM00267">
    <property type="entry name" value="GGDEF"/>
    <property type="match status" value="1"/>
</dbReference>
<dbReference type="SMART" id="SM00052">
    <property type="entry name" value="EAL"/>
    <property type="match status" value="1"/>
</dbReference>
<dbReference type="InterPro" id="IPR052155">
    <property type="entry name" value="Biofilm_reg_signaling"/>
</dbReference>
<feature type="transmembrane region" description="Helical" evidence="1">
    <location>
        <begin position="55"/>
        <end position="77"/>
    </location>
</feature>
<dbReference type="PROSITE" id="PS50883">
    <property type="entry name" value="EAL"/>
    <property type="match status" value="1"/>
</dbReference>
<dbReference type="STRING" id="996342.SAMN05443551_0789"/>
<feature type="domain" description="GGDEF" evidence="3">
    <location>
        <begin position="104"/>
        <end position="241"/>
    </location>
</feature>
<sequence length="516" mass="55909">MQGPEEFLPGLDIMPPIHHSNTARLLQTGLRGPHMLAFLPAVCLIAYWAGGEVLLVAVALFTPLLYAAIGGFGSLTLGDQPAERAPGYREVAQDFLEIAHHHGQTTACFQIGVSGYDEIARTLGEESADEARHFIKDRLTSALRKSDRVFQIGESRYVVFIAPGFRLKLDGLLDLASRLRAAIEQPLSLKGTTRYLYAATGIASSLNFRRNVTAETWMASGAHALADALASGPSTTRIWSDRLSHKRQSEHALREDLTDALANGQIQVHFQPQVRALSGEVVGMVATPQWDHPRRGPVQASEILRSAKDSGAIEHLGKTLLSQSLAGLRQWDLEGLSIPTVSVPFPEAAMRNPNLADQINWELDRLGLPAHRIALLIHGNAVGDSPEDVVHRNVHALADMGCRIDLDGFGTGKMPVSTLQYYPIHRLIIGQNLVKSADQSPDAKRMLAAVCAMAEKLGLETLADEIETVAHHAVMRDLGCDYVQGLLIGNAMPAADVGGWIAKHVVNADMPSVQAI</sequence>
<reference evidence="4 5" key="1">
    <citation type="submission" date="2016-11" db="EMBL/GenBank/DDBJ databases">
        <authorList>
            <person name="Jaros S."/>
            <person name="Januszkiewicz K."/>
            <person name="Wedrychowicz H."/>
        </authorList>
    </citation>
    <scope>NUCLEOTIDE SEQUENCE [LARGE SCALE GENOMIC DNA]</scope>
    <source>
        <strain evidence="4 5">DSM 29431</strain>
    </source>
</reference>
<keyword evidence="1" id="KW-0812">Transmembrane</keyword>
<dbReference type="RefSeq" id="WP_072776174.1">
    <property type="nucleotide sequence ID" value="NZ_FQXC01000001.1"/>
</dbReference>
<organism evidence="4 5">
    <name type="scientific">Marivita hallyeonensis</name>
    <dbReference type="NCBI Taxonomy" id="996342"/>
    <lineage>
        <taxon>Bacteria</taxon>
        <taxon>Pseudomonadati</taxon>
        <taxon>Pseudomonadota</taxon>
        <taxon>Alphaproteobacteria</taxon>
        <taxon>Rhodobacterales</taxon>
        <taxon>Roseobacteraceae</taxon>
        <taxon>Marivita</taxon>
    </lineage>
</organism>
<dbReference type="PANTHER" id="PTHR44757:SF2">
    <property type="entry name" value="BIOFILM ARCHITECTURE MAINTENANCE PROTEIN MBAA"/>
    <property type="match status" value="1"/>
</dbReference>